<dbReference type="GO" id="GO:0003729">
    <property type="term" value="F:mRNA binding"/>
    <property type="evidence" value="ECO:0000318"/>
    <property type="project" value="GO_Central"/>
</dbReference>
<dbReference type="OrthoDB" id="444265at2759"/>
<protein>
    <submittedName>
        <fullName evidence="3">SMAD/FHA domain-containing protein</fullName>
    </submittedName>
</protein>
<dbReference type="GO" id="GO:0005634">
    <property type="term" value="C:nucleus"/>
    <property type="evidence" value="ECO:0000318"/>
    <property type="project" value="GO_Central"/>
</dbReference>
<dbReference type="STRING" id="105231.A0A1Y1I4G8"/>
<reference evidence="3 4" key="1">
    <citation type="journal article" date="2014" name="Nat. Commun.">
        <title>Klebsormidium flaccidum genome reveals primary factors for plant terrestrial adaptation.</title>
        <authorList>
            <person name="Hori K."/>
            <person name="Maruyama F."/>
            <person name="Fujisawa T."/>
            <person name="Togashi T."/>
            <person name="Yamamoto N."/>
            <person name="Seo M."/>
            <person name="Sato S."/>
            <person name="Yamada T."/>
            <person name="Mori H."/>
            <person name="Tajima N."/>
            <person name="Moriyama T."/>
            <person name="Ikeuchi M."/>
            <person name="Watanabe M."/>
            <person name="Wada H."/>
            <person name="Kobayashi K."/>
            <person name="Saito M."/>
            <person name="Masuda T."/>
            <person name="Sasaki-Sekimoto Y."/>
            <person name="Mashiguchi K."/>
            <person name="Awai K."/>
            <person name="Shimojima M."/>
            <person name="Masuda S."/>
            <person name="Iwai M."/>
            <person name="Nobusawa T."/>
            <person name="Narise T."/>
            <person name="Kondo S."/>
            <person name="Saito H."/>
            <person name="Sato R."/>
            <person name="Murakawa M."/>
            <person name="Ihara Y."/>
            <person name="Oshima-Yamada Y."/>
            <person name="Ohtaka K."/>
            <person name="Satoh M."/>
            <person name="Sonobe K."/>
            <person name="Ishii M."/>
            <person name="Ohtani R."/>
            <person name="Kanamori-Sato M."/>
            <person name="Honoki R."/>
            <person name="Miyazaki D."/>
            <person name="Mochizuki H."/>
            <person name="Umetsu J."/>
            <person name="Higashi K."/>
            <person name="Shibata D."/>
            <person name="Kamiya Y."/>
            <person name="Sato N."/>
            <person name="Nakamura Y."/>
            <person name="Tabata S."/>
            <person name="Ida S."/>
            <person name="Kurokawa K."/>
            <person name="Ohta H."/>
        </authorList>
    </citation>
    <scope>NUCLEOTIDE SEQUENCE [LARGE SCALE GENOMIC DNA]</scope>
    <source>
        <strain evidence="3 4">NIES-2285</strain>
    </source>
</reference>
<dbReference type="SUPFAM" id="SSF49879">
    <property type="entry name" value="SMAD/FHA domain"/>
    <property type="match status" value="1"/>
</dbReference>
<feature type="compositionally biased region" description="Basic and acidic residues" evidence="1">
    <location>
        <begin position="94"/>
        <end position="129"/>
    </location>
</feature>
<dbReference type="Pfam" id="PF00498">
    <property type="entry name" value="FHA"/>
    <property type="match status" value="1"/>
</dbReference>
<dbReference type="FunFam" id="2.60.200.20:FF:000028">
    <property type="entry name" value="FHA domain-containing protein DDL"/>
    <property type="match status" value="1"/>
</dbReference>
<dbReference type="InterPro" id="IPR000253">
    <property type="entry name" value="FHA_dom"/>
</dbReference>
<feature type="compositionally biased region" description="Basic and acidic residues" evidence="1">
    <location>
        <begin position="39"/>
        <end position="73"/>
    </location>
</feature>
<dbReference type="AlphaFoldDB" id="A0A1Y1I4G8"/>
<dbReference type="OMA" id="WQKSCWL"/>
<dbReference type="PANTHER" id="PTHR23308">
    <property type="entry name" value="NUCLEAR INHIBITOR OF PROTEIN PHOSPHATASE-1"/>
    <property type="match status" value="1"/>
</dbReference>
<feature type="domain" description="FHA" evidence="2">
    <location>
        <begin position="220"/>
        <end position="283"/>
    </location>
</feature>
<name>A0A1Y1I4G8_KLENI</name>
<organism evidence="3 4">
    <name type="scientific">Klebsormidium nitens</name>
    <name type="common">Green alga</name>
    <name type="synonym">Ulothrix nitens</name>
    <dbReference type="NCBI Taxonomy" id="105231"/>
    <lineage>
        <taxon>Eukaryota</taxon>
        <taxon>Viridiplantae</taxon>
        <taxon>Streptophyta</taxon>
        <taxon>Klebsormidiophyceae</taxon>
        <taxon>Klebsormidiales</taxon>
        <taxon>Klebsormidiaceae</taxon>
        <taxon>Klebsormidium</taxon>
    </lineage>
</organism>
<keyword evidence="4" id="KW-1185">Reference proteome</keyword>
<dbReference type="PROSITE" id="PS50006">
    <property type="entry name" value="FHA_DOMAIN"/>
    <property type="match status" value="1"/>
</dbReference>
<evidence type="ECO:0000256" key="1">
    <source>
        <dbReference type="SAM" id="MobiDB-lite"/>
    </source>
</evidence>
<dbReference type="Gene3D" id="2.60.200.20">
    <property type="match status" value="1"/>
</dbReference>
<dbReference type="InterPro" id="IPR008984">
    <property type="entry name" value="SMAD_FHA_dom_sf"/>
</dbReference>
<dbReference type="SMART" id="SM00240">
    <property type="entry name" value="FHA"/>
    <property type="match status" value="1"/>
</dbReference>
<dbReference type="InterPro" id="IPR050923">
    <property type="entry name" value="Cell_Proc_Reg/RNA_Proc"/>
</dbReference>
<accession>A0A1Y1I4G8</accession>
<feature type="region of interest" description="Disordered" evidence="1">
    <location>
        <begin position="1"/>
        <end position="138"/>
    </location>
</feature>
<dbReference type="EMBL" id="DF237123">
    <property type="protein sequence ID" value="GAQ84061.1"/>
    <property type="molecule type" value="Genomic_DNA"/>
</dbReference>
<sequence>MAAGRGRDMVKPAWMKEEQRKQAGRRSRSRSPPPRPKLRPPDRDRDSHREDRNGRESEREREREREGHRDHRSRDHRQRSRSPERNGGAQRARARGEDEAGRGGDDRRRDERSREEKRPRQEPLRKDSPEEQAEPPPVDASLAAMEAAQKALEEKEAQKVQPDFGYSGKLAEETNKVNGIALVFNEPPEARKPTRRWRLYVFKGDEPLKDPLYIHRQSCYLFGRERKIADIPTDHPSCSKQHAVIQFRLTEREGADGMMKSLVVPYIMDLGSTNGTYLNGKRIEAQRYHELLEKDAIKFGNSTREYVLLHENSAGQ</sequence>
<dbReference type="Proteomes" id="UP000054558">
    <property type="component" value="Unassembled WGS sequence"/>
</dbReference>
<proteinExistence type="predicted"/>
<gene>
    <name evidence="3" type="ORF">KFL_001740200</name>
</gene>
<evidence type="ECO:0000259" key="2">
    <source>
        <dbReference type="PROSITE" id="PS50006"/>
    </source>
</evidence>
<evidence type="ECO:0000313" key="3">
    <source>
        <dbReference type="EMBL" id="GAQ84061.1"/>
    </source>
</evidence>
<feature type="compositionally biased region" description="Basic and acidic residues" evidence="1">
    <location>
        <begin position="1"/>
        <end position="21"/>
    </location>
</feature>
<evidence type="ECO:0000313" key="4">
    <source>
        <dbReference type="Proteomes" id="UP000054558"/>
    </source>
</evidence>